<dbReference type="AlphaFoldDB" id="A0A6G8MNH9"/>
<keyword evidence="1" id="KW-0732">Signal</keyword>
<accession>A0A6G8MNH9</accession>
<evidence type="ECO:0000313" key="2">
    <source>
        <dbReference type="EMBL" id="QIN51031.1"/>
    </source>
</evidence>
<name>A0A6G8MNH9_EXSTU</name>
<sequence>MVSFTRILGLLTISYFQSCSSVYAELARWVLVEGNSTISLPFNETALLAVLTPNNYTTRSLTKYDVNDPLSKRVVDAYDPALHPNGRCPISSFYVPHNDDTMCDAQFHIGPDASYASQSSSCSRSIFRRLHCQLCAGRNIRNPSEIKYYDTQCGKNQVCTQDSPRWNAWGRLEPQSYCHDANTLVELAVAKGATLREYCSQKFRFPKAGSGKTATFHAWLYNTVSGLRQPAQWIYLKVNGAYARAVQSSEDWTTNFPIDSGSSCEMCIFPFNTDYDLELDWSAEL</sequence>
<feature type="chain" id="PRO_5026092208" description="Secreted in xylem 13" evidence="1">
    <location>
        <begin position="22"/>
        <end position="285"/>
    </location>
</feature>
<organism evidence="2">
    <name type="scientific">Exserohilum turcicum</name>
    <name type="common">Northern leaf blight fungus</name>
    <name type="synonym">Setosphaeria turcica</name>
    <dbReference type="NCBI Taxonomy" id="93612"/>
    <lineage>
        <taxon>Eukaryota</taxon>
        <taxon>Fungi</taxon>
        <taxon>Dikarya</taxon>
        <taxon>Ascomycota</taxon>
        <taxon>Pezizomycotina</taxon>
        <taxon>Dothideomycetes</taxon>
        <taxon>Pleosporomycetidae</taxon>
        <taxon>Pleosporales</taxon>
        <taxon>Pleosporineae</taxon>
        <taxon>Pleosporaceae</taxon>
        <taxon>Exserohilum</taxon>
    </lineage>
</organism>
<protein>
    <recommendedName>
        <fullName evidence="3">Secreted in xylem 13</fullName>
    </recommendedName>
</protein>
<reference evidence="2" key="1">
    <citation type="journal article" date="2020" name="Front. Microbiol.">
        <title>Time-Course RNAseq Reveals Exserohilum turcicum Effectors and Pathogenicity Determinants.</title>
        <authorList>
            <person name="Human M.P."/>
            <person name="Berger D.K."/>
            <person name="Crampton B.G."/>
        </authorList>
    </citation>
    <scope>NUCLEOTIDE SEQUENCE</scope>
    <source>
        <strain evidence="2">DPM16b</strain>
    </source>
</reference>
<evidence type="ECO:0008006" key="3">
    <source>
        <dbReference type="Google" id="ProtNLM"/>
    </source>
</evidence>
<evidence type="ECO:0000256" key="1">
    <source>
        <dbReference type="SAM" id="SignalP"/>
    </source>
</evidence>
<proteinExistence type="predicted"/>
<dbReference type="EMBL" id="MN219494">
    <property type="protein sequence ID" value="QIN51031.1"/>
    <property type="molecule type" value="Genomic_DNA"/>
</dbReference>
<feature type="signal peptide" evidence="1">
    <location>
        <begin position="1"/>
        <end position="21"/>
    </location>
</feature>